<dbReference type="PANTHER" id="PTHR36153:SF1">
    <property type="entry name" value="TYPE VI SECRETION SYSTEM COMPONENT TSSM1"/>
    <property type="match status" value="1"/>
</dbReference>
<dbReference type="InterPro" id="IPR053156">
    <property type="entry name" value="T6SS_TssM-like"/>
</dbReference>
<dbReference type="InterPro" id="IPR025743">
    <property type="entry name" value="TssM1_N"/>
</dbReference>
<evidence type="ECO:0000259" key="3">
    <source>
        <dbReference type="Pfam" id="PF06761"/>
    </source>
</evidence>
<reference evidence="5 6" key="1">
    <citation type="submission" date="2016-11" db="EMBL/GenBank/DDBJ databases">
        <title>Study of marine rhodopsin-containing bacteria.</title>
        <authorList>
            <person name="Yoshizawa S."/>
            <person name="Kumagai Y."/>
            <person name="Kogure K."/>
        </authorList>
    </citation>
    <scope>NUCLEOTIDE SEQUENCE [LARGE SCALE GENOMIC DNA]</scope>
    <source>
        <strain evidence="5 6">SAORIC-28</strain>
    </source>
</reference>
<comment type="caution">
    <text evidence="5">The sequence shown here is derived from an EMBL/GenBank/DDBJ whole genome shotgun (WGS) entry which is preliminary data.</text>
</comment>
<evidence type="ECO:0000256" key="1">
    <source>
        <dbReference type="SAM" id="Phobius"/>
    </source>
</evidence>
<feature type="domain" description="IcmF-related" evidence="3">
    <location>
        <begin position="485"/>
        <end position="813"/>
    </location>
</feature>
<feature type="transmembrane region" description="Helical" evidence="1">
    <location>
        <begin position="434"/>
        <end position="452"/>
    </location>
</feature>
<keyword evidence="1" id="KW-0812">Transmembrane</keyword>
<evidence type="ECO:0000313" key="5">
    <source>
        <dbReference type="EMBL" id="PAP75307.1"/>
    </source>
</evidence>
<accession>A0A271IW12</accession>
<dbReference type="Pfam" id="PF14331">
    <property type="entry name" value="IcmF-related_N"/>
    <property type="match status" value="1"/>
</dbReference>
<feature type="transmembrane region" description="Helical" evidence="1">
    <location>
        <begin position="33"/>
        <end position="53"/>
    </location>
</feature>
<dbReference type="InterPro" id="IPR027417">
    <property type="entry name" value="P-loop_NTPase"/>
</dbReference>
<dbReference type="Gene3D" id="3.40.50.300">
    <property type="entry name" value="P-loop containing nucleotide triphosphate hydrolases"/>
    <property type="match status" value="1"/>
</dbReference>
<dbReference type="RefSeq" id="WP_095508943.1">
    <property type="nucleotide sequence ID" value="NZ_MQWD01000001.1"/>
</dbReference>
<evidence type="ECO:0000313" key="6">
    <source>
        <dbReference type="Proteomes" id="UP000216339"/>
    </source>
</evidence>
<dbReference type="InterPro" id="IPR009612">
    <property type="entry name" value="IcmF-rel"/>
</dbReference>
<dbReference type="SUPFAM" id="SSF52540">
    <property type="entry name" value="P-loop containing nucleoside triphosphate hydrolases"/>
    <property type="match status" value="1"/>
</dbReference>
<evidence type="ECO:0000259" key="4">
    <source>
        <dbReference type="Pfam" id="PF14331"/>
    </source>
</evidence>
<evidence type="ECO:0000259" key="2">
    <source>
        <dbReference type="Pfam" id="PF06744"/>
    </source>
</evidence>
<feature type="domain" description="Type VI secretion system IcmF C-terminal" evidence="2">
    <location>
        <begin position="1061"/>
        <end position="1149"/>
    </location>
</feature>
<dbReference type="Pfam" id="PF06761">
    <property type="entry name" value="IcmF-related"/>
    <property type="match status" value="1"/>
</dbReference>
<keyword evidence="6" id="KW-1185">Reference proteome</keyword>
<dbReference type="InterPro" id="IPR010623">
    <property type="entry name" value="IcmF_C"/>
</dbReference>
<sequence>MSPRKIIFSLLGAVGISGTFLMLLRYGVPMTTLLLIVIGLLVAAVGTLAASAMKARRSGGNIEDALKEQSAREAAQMAPDRKAEIQRMQESFDRAVEQLKASSLGGSSRFGRGKKALYALPWYLFVGPPGAGKTTALLESGLRFPAGAERVRGVGGTRNCDWFFTDEAILLDTAGRYTTEDEDREEWNAFLDALKESRPDRPINGVLVGISAQDLLGDERELEDHADNVRRRVDELVAQLGLRLPVYLVVTKTDLVPGFVETFGELDREDREQVWGATVEPYSTAAPDEVVEREFDGLMKALRPVRMQRLSRNLRREERQRIYDFPLEFGALRDRLARFSARVFAPTPLADGPLFRGFYFTSGTQEGAPIDRVIGALAKQFGLSTPPPPRPPETPKSYFLKDVFTDVVFPDRYVARRTKRAAGATWRAMTRTGLAALGTAALVAILLGFAGARSSLDLKRVMDRAEEATGASFRVEGARYSDVNRLERLREEVVRLNSPRPLSRALRLGLDRGDTVREPASRVYYGEVRDLVAVYAMRQLRASLERSRRFDEADTLDTPGETLAAQQAARRVDIENDLEAYLLLTTHADSLRSSEYFRDALKTRLAEIAPRNALADAAGDNDEMAGLVVRQTDAFVDGLAAGLVEPFDADRSLINAAIAVVDIPPTLDGLYERIRREALARLPPLGLADAVKPEHLPLFAPAGIVPGFFTRDGWDRVVKSRFQQASDNPAGEYWVLGRTAEDLPPELRDPDVVYDALMTRYQSDYVNAWTRFLHSVHYKEVSGAAAEERLAILGSATDSPIGWLLAVVSEQTTLPAEDTAPRSRGFMDRAAAAVGLGDNAEADTTASPNPIAEAFAGIHRLNAAGLPAGEADEGLYAALEALAQFGRRILGAAGDRAMAADLLAVTKDEIEQGTRGMDRQTRSNLFFEPLDITTTLAVTSAATEAAEAASGAAEEAAAEALSVALEAYGRIAGRYPFDPSSSRDAAIDDARAFFDPAGGELATLAEALGDGGGSPALRRAVARGQEIGRALFSGDLTFRLRPDLPTYSSDAAQRALAVDAVAVGIHGSNSVYRLGSTRWTDFRWPGTPGAFVTVQRQLGPLATEYEGDWAVFRLFQDATVRPRGGTLYDVTWTFRDGPHSVTAQYEMRTTTEATPLANPASFLRFSLPRTAN</sequence>
<dbReference type="NCBIfam" id="TIGR03348">
    <property type="entry name" value="VI_IcmF"/>
    <property type="match status" value="1"/>
</dbReference>
<protein>
    <recommendedName>
        <fullName evidence="7">Type VI secretion protein IcmF</fullName>
    </recommendedName>
</protein>
<dbReference type="AlphaFoldDB" id="A0A271IW12"/>
<dbReference type="Pfam" id="PF06744">
    <property type="entry name" value="IcmF_C"/>
    <property type="match status" value="1"/>
</dbReference>
<dbReference type="EMBL" id="MQWD01000001">
    <property type="protein sequence ID" value="PAP75307.1"/>
    <property type="molecule type" value="Genomic_DNA"/>
</dbReference>
<name>A0A271IW12_9BACT</name>
<keyword evidence="1" id="KW-1133">Transmembrane helix</keyword>
<organism evidence="5 6">
    <name type="scientific">Rubrivirga marina</name>
    <dbReference type="NCBI Taxonomy" id="1196024"/>
    <lineage>
        <taxon>Bacteria</taxon>
        <taxon>Pseudomonadati</taxon>
        <taxon>Rhodothermota</taxon>
        <taxon>Rhodothermia</taxon>
        <taxon>Rhodothermales</taxon>
        <taxon>Rubricoccaceae</taxon>
        <taxon>Rubrivirga</taxon>
    </lineage>
</organism>
<dbReference type="OrthoDB" id="9758229at2"/>
<proteinExistence type="predicted"/>
<dbReference type="CDD" id="cd00882">
    <property type="entry name" value="Ras_like_GTPase"/>
    <property type="match status" value="1"/>
</dbReference>
<feature type="transmembrane region" description="Helical" evidence="1">
    <location>
        <begin position="7"/>
        <end position="27"/>
    </location>
</feature>
<dbReference type="Proteomes" id="UP000216339">
    <property type="component" value="Unassembled WGS sequence"/>
</dbReference>
<keyword evidence="1" id="KW-0472">Membrane</keyword>
<feature type="domain" description="Type VI secretion system component TssM1 N-terminal" evidence="4">
    <location>
        <begin position="181"/>
        <end position="425"/>
    </location>
</feature>
<dbReference type="PANTHER" id="PTHR36153">
    <property type="entry name" value="INNER MEMBRANE PROTEIN-RELATED"/>
    <property type="match status" value="1"/>
</dbReference>
<evidence type="ECO:0008006" key="7">
    <source>
        <dbReference type="Google" id="ProtNLM"/>
    </source>
</evidence>
<dbReference type="InterPro" id="IPR017731">
    <property type="entry name" value="TssM1-like"/>
</dbReference>
<gene>
    <name evidence="5" type="ORF">BSZ37_02040</name>
</gene>